<dbReference type="AlphaFoldDB" id="A0A7G9GEN8"/>
<dbReference type="InterPro" id="IPR000577">
    <property type="entry name" value="Carb_kinase_FGGY"/>
</dbReference>
<name>A0A7G9GEN8_9FIRM</name>
<dbReference type="InterPro" id="IPR018485">
    <property type="entry name" value="FGGY_C"/>
</dbReference>
<evidence type="ECO:0000313" key="6">
    <source>
        <dbReference type="EMBL" id="QNM09270.1"/>
    </source>
</evidence>
<dbReference type="InterPro" id="IPR018484">
    <property type="entry name" value="FGGY_N"/>
</dbReference>
<evidence type="ECO:0000313" key="7">
    <source>
        <dbReference type="Proteomes" id="UP000515860"/>
    </source>
</evidence>
<dbReference type="EMBL" id="CP060635">
    <property type="protein sequence ID" value="QNM09270.1"/>
    <property type="molecule type" value="Genomic_DNA"/>
</dbReference>
<keyword evidence="3 6" id="KW-0418">Kinase</keyword>
<dbReference type="Gene3D" id="3.30.420.40">
    <property type="match status" value="2"/>
</dbReference>
<accession>A0A7G9GEN8</accession>
<feature type="domain" description="Carbohydrate kinase FGGY N-terminal" evidence="4">
    <location>
        <begin position="12"/>
        <end position="254"/>
    </location>
</feature>
<dbReference type="GO" id="GO:0016301">
    <property type="term" value="F:kinase activity"/>
    <property type="evidence" value="ECO:0007669"/>
    <property type="project" value="UniProtKB-KW"/>
</dbReference>
<dbReference type="Pfam" id="PF02782">
    <property type="entry name" value="FGGY_C"/>
    <property type="match status" value="1"/>
</dbReference>
<evidence type="ECO:0000259" key="4">
    <source>
        <dbReference type="Pfam" id="PF00370"/>
    </source>
</evidence>
<dbReference type="InterPro" id="IPR050406">
    <property type="entry name" value="FGGY_Carb_Kinase"/>
</dbReference>
<protein>
    <submittedName>
        <fullName evidence="6">Xylulose kinase</fullName>
    </submittedName>
</protein>
<evidence type="ECO:0000256" key="1">
    <source>
        <dbReference type="ARBA" id="ARBA00009156"/>
    </source>
</evidence>
<proteinExistence type="inferred from homology"/>
<dbReference type="KEGG" id="whj:H9Q79_02995"/>
<dbReference type="Proteomes" id="UP000515860">
    <property type="component" value="Chromosome"/>
</dbReference>
<keyword evidence="7" id="KW-1185">Reference proteome</keyword>
<evidence type="ECO:0000256" key="2">
    <source>
        <dbReference type="ARBA" id="ARBA00022679"/>
    </source>
</evidence>
<dbReference type="PIRSF" id="PIRSF000538">
    <property type="entry name" value="GlpK"/>
    <property type="match status" value="1"/>
</dbReference>
<reference evidence="6 7" key="1">
    <citation type="submission" date="2020-08" db="EMBL/GenBank/DDBJ databases">
        <authorList>
            <person name="Liu C."/>
            <person name="Sun Q."/>
        </authorList>
    </citation>
    <scope>NUCLEOTIDE SEQUENCE [LARGE SCALE GENOMIC DNA]</scope>
    <source>
        <strain evidence="6 7">NSJ-29</strain>
    </source>
</reference>
<dbReference type="RefSeq" id="WP_249329163.1">
    <property type="nucleotide sequence ID" value="NZ_CP060635.1"/>
</dbReference>
<evidence type="ECO:0000259" key="5">
    <source>
        <dbReference type="Pfam" id="PF02782"/>
    </source>
</evidence>
<evidence type="ECO:0000256" key="3">
    <source>
        <dbReference type="ARBA" id="ARBA00022777"/>
    </source>
</evidence>
<keyword evidence="2" id="KW-0808">Transferase</keyword>
<comment type="similarity">
    <text evidence="1">Belongs to the FGGY kinase family.</text>
</comment>
<sequence>MNTTGTAPLFLCGIDVGTTGTKTMIFALDGTLQGKAYREYSCSYPKPGWVEQDIDMVLAEAFSSCREALERSGIRPGQVAAVALSTQRTTSIFLDQEERVLKTISWQDNRTGNELKEIERKTGKDGFYEMTGLPLNTTWIITKILWMQKNEPDTWKKVRRIVQVQDYFLRRLGADDFYIDYPDACLYGCFDSAGHQWKDELLDIAGIDRRLLPLPTPCGTMVGKVSREAAALTGLAEGTPICVGAGDQNSASIGAGITEQGMISVSLGTGGMAIACMDYPYRDPKASACVTCHAITGYYQFEGYQIGAASVFRWYRDELGYAERVEAERKNTDIYELLNEKIKQVPPGAKGLIMLPYFGSAASPRWNPEARGTLLGLTFAHDRACVARACMEGITMEQKDILTNMKENQIPIKSVRIIGGATNSKIWNQMQADMYRLPCDTLAVEDAAVIGAALMGGAAVGIFSDIREGVRNMIKVKEHYEPKPETADLYDEMYGIYCRAYESLEQGRVFEKISEFQSRY</sequence>
<dbReference type="InterPro" id="IPR043129">
    <property type="entry name" value="ATPase_NBD"/>
</dbReference>
<dbReference type="Pfam" id="PF00370">
    <property type="entry name" value="FGGY_N"/>
    <property type="match status" value="1"/>
</dbReference>
<feature type="domain" description="Carbohydrate kinase FGGY C-terminal" evidence="5">
    <location>
        <begin position="264"/>
        <end position="459"/>
    </location>
</feature>
<dbReference type="PANTHER" id="PTHR43095:SF5">
    <property type="entry name" value="XYLULOSE KINASE"/>
    <property type="match status" value="1"/>
</dbReference>
<organism evidence="6 7">
    <name type="scientific">Wansuia hejianensis</name>
    <dbReference type="NCBI Taxonomy" id="2763667"/>
    <lineage>
        <taxon>Bacteria</taxon>
        <taxon>Bacillati</taxon>
        <taxon>Bacillota</taxon>
        <taxon>Clostridia</taxon>
        <taxon>Lachnospirales</taxon>
        <taxon>Lachnospiraceae</taxon>
        <taxon>Wansuia</taxon>
    </lineage>
</organism>
<dbReference type="CDD" id="cd07779">
    <property type="entry name" value="ASKHA_NBD_FGGY_YgcE-like"/>
    <property type="match status" value="1"/>
</dbReference>
<gene>
    <name evidence="6" type="ORF">H9Q79_02995</name>
</gene>
<dbReference type="PANTHER" id="PTHR43095">
    <property type="entry name" value="SUGAR KINASE"/>
    <property type="match status" value="1"/>
</dbReference>
<dbReference type="GO" id="GO:0005975">
    <property type="term" value="P:carbohydrate metabolic process"/>
    <property type="evidence" value="ECO:0007669"/>
    <property type="project" value="InterPro"/>
</dbReference>
<dbReference type="SUPFAM" id="SSF53067">
    <property type="entry name" value="Actin-like ATPase domain"/>
    <property type="match status" value="2"/>
</dbReference>